<protein>
    <submittedName>
        <fullName evidence="1">Uncharacterized protein</fullName>
    </submittedName>
</protein>
<evidence type="ECO:0000313" key="2">
    <source>
        <dbReference type="Proteomes" id="UP000751518"/>
    </source>
</evidence>
<dbReference type="AlphaFoldDB" id="A0A955LJM6"/>
<proteinExistence type="predicted"/>
<organism evidence="1 2">
    <name type="scientific">candidate division WWE3 bacterium</name>
    <dbReference type="NCBI Taxonomy" id="2053526"/>
    <lineage>
        <taxon>Bacteria</taxon>
        <taxon>Katanobacteria</taxon>
    </lineage>
</organism>
<dbReference type="EMBL" id="JAGQKZ010000003">
    <property type="protein sequence ID" value="MCA9391710.1"/>
    <property type="molecule type" value="Genomic_DNA"/>
</dbReference>
<evidence type="ECO:0000313" key="1">
    <source>
        <dbReference type="EMBL" id="MCA9391710.1"/>
    </source>
</evidence>
<comment type="caution">
    <text evidence="1">The sequence shown here is derived from an EMBL/GenBank/DDBJ whole genome shotgun (WGS) entry which is preliminary data.</text>
</comment>
<accession>A0A955LJM6</accession>
<reference evidence="1" key="1">
    <citation type="submission" date="2020-04" db="EMBL/GenBank/DDBJ databases">
        <authorList>
            <person name="Zhang T."/>
        </authorList>
    </citation>
    <scope>NUCLEOTIDE SEQUENCE</scope>
    <source>
        <strain evidence="1">HKST-UBA03</strain>
    </source>
</reference>
<gene>
    <name evidence="1" type="ORF">KC614_00710</name>
</gene>
<reference evidence="1" key="2">
    <citation type="journal article" date="2021" name="Microbiome">
        <title>Successional dynamics and alternative stable states in a saline activated sludge microbial community over 9 years.</title>
        <authorList>
            <person name="Wang Y."/>
            <person name="Ye J."/>
            <person name="Ju F."/>
            <person name="Liu L."/>
            <person name="Boyd J.A."/>
            <person name="Deng Y."/>
            <person name="Parks D.H."/>
            <person name="Jiang X."/>
            <person name="Yin X."/>
            <person name="Woodcroft B.J."/>
            <person name="Tyson G.W."/>
            <person name="Hugenholtz P."/>
            <person name="Polz M.F."/>
            <person name="Zhang T."/>
        </authorList>
    </citation>
    <scope>NUCLEOTIDE SEQUENCE</scope>
    <source>
        <strain evidence="1">HKST-UBA03</strain>
    </source>
</reference>
<dbReference type="Proteomes" id="UP000751518">
    <property type="component" value="Unassembled WGS sequence"/>
</dbReference>
<name>A0A955LJM6_UNCKA</name>
<sequence length="429" mass="45121">MCSEASGTPICFSDYQDNATTGSAASTPATISGVAFVDINDDCIYNGTDFLAPDPTASTLTRTSPVLCMPWSNGPVSGASYSFNNLSCFDGITGEGTYSLNVLVNSDYIVTSACGGNDTSSYTKNGIVVTSGDNVTANTPLSPAPNAWVQGMGTDVYIAGNIQLDIPSSAVNNYFINHATSIDPGVVITGGTIDLGTGGAAYSKFDWNAQGYIMAESALTYQYFVDNLVTTGKIDQTLTVDSMDGLFPTSVSDLNNWYTDDLIAYKITPASGTLTINKALLSTNANVPGKMIVIVDGDVVINTEIALDSELISGYGTLNEGFLLVIATADIKVNDTIGTSDFTDESPNIEGAFLAGGDFIVENNPASPLRLNIAGSVVTGLSTTGSYQSARSHPDNETYPADYLSFNPQLILNVPTQISTPLYTWKEVR</sequence>